<evidence type="ECO:0000313" key="4">
    <source>
        <dbReference type="EnsemblMetazoa" id="HelroP83132"/>
    </source>
</evidence>
<dbReference type="GO" id="GO:0006376">
    <property type="term" value="P:mRNA splice site recognition"/>
    <property type="evidence" value="ECO:0000318"/>
    <property type="project" value="GO_Central"/>
</dbReference>
<evidence type="ECO:0000313" key="5">
    <source>
        <dbReference type="Proteomes" id="UP000015101"/>
    </source>
</evidence>
<dbReference type="CTD" id="20216156"/>
<dbReference type="STRING" id="6412.T1G508"/>
<evidence type="ECO:0000313" key="3">
    <source>
        <dbReference type="EMBL" id="ESO00463.1"/>
    </source>
</evidence>
<feature type="coiled-coil region" evidence="2">
    <location>
        <begin position="75"/>
        <end position="106"/>
    </location>
</feature>
<dbReference type="HOGENOM" id="CLU_030397_1_2_1"/>
<dbReference type="InterPro" id="IPR004882">
    <property type="entry name" value="Luc7-rel"/>
</dbReference>
<dbReference type="GO" id="GO:0005685">
    <property type="term" value="C:U1 snRNP"/>
    <property type="evidence" value="ECO:0000318"/>
    <property type="project" value="GO_Central"/>
</dbReference>
<sequence>SGTSGKSAVKFDDANVCKSFLLGCCPHDLLSSTRMDIGECHKMHDVALRADYEIAAKTKDYFYDVDAMEHLERFLNDCDIRVEQAKRRLRETQEELSEEAAVKANKIHDIAEQIGTKLAKAEKFGEQGDVDESLKLMAEVEELKKQKLSAELEYRTSLPSSSYQQQKLRVCEVCSAFLGIYDNDRRLADHFGGKLHVGFIILRQKLEELRV</sequence>
<evidence type="ECO:0000256" key="2">
    <source>
        <dbReference type="SAM" id="Coils"/>
    </source>
</evidence>
<dbReference type="Pfam" id="PF03194">
    <property type="entry name" value="LUC7"/>
    <property type="match status" value="1"/>
</dbReference>
<dbReference type="RefSeq" id="XP_009021513.1">
    <property type="nucleotide sequence ID" value="XM_009023265.1"/>
</dbReference>
<dbReference type="EMBL" id="KB096945">
    <property type="protein sequence ID" value="ESO00463.1"/>
    <property type="molecule type" value="Genomic_DNA"/>
</dbReference>
<reference evidence="3 5" key="2">
    <citation type="journal article" date="2013" name="Nature">
        <title>Insights into bilaterian evolution from three spiralian genomes.</title>
        <authorList>
            <person name="Simakov O."/>
            <person name="Marletaz F."/>
            <person name="Cho S.J."/>
            <person name="Edsinger-Gonzales E."/>
            <person name="Havlak P."/>
            <person name="Hellsten U."/>
            <person name="Kuo D.H."/>
            <person name="Larsson T."/>
            <person name="Lv J."/>
            <person name="Arendt D."/>
            <person name="Savage R."/>
            <person name="Osoegawa K."/>
            <person name="de Jong P."/>
            <person name="Grimwood J."/>
            <person name="Chapman J.A."/>
            <person name="Shapiro H."/>
            <person name="Aerts A."/>
            <person name="Otillar R.P."/>
            <person name="Terry A.Y."/>
            <person name="Boore J.L."/>
            <person name="Grigoriev I.V."/>
            <person name="Lindberg D.R."/>
            <person name="Seaver E.C."/>
            <person name="Weisblat D.A."/>
            <person name="Putnam N.H."/>
            <person name="Rokhsar D.S."/>
        </authorList>
    </citation>
    <scope>NUCLEOTIDE SEQUENCE</scope>
</reference>
<dbReference type="OrthoDB" id="153872at2759"/>
<gene>
    <name evidence="4" type="primary">20216156</name>
    <name evidence="3" type="ORF">HELRODRAFT_83132</name>
</gene>
<keyword evidence="5" id="KW-1185">Reference proteome</keyword>
<dbReference type="GeneID" id="20216156"/>
<evidence type="ECO:0008006" key="6">
    <source>
        <dbReference type="Google" id="ProtNLM"/>
    </source>
</evidence>
<reference evidence="4" key="3">
    <citation type="submission" date="2015-06" db="UniProtKB">
        <authorList>
            <consortium name="EnsemblMetazoa"/>
        </authorList>
    </citation>
    <scope>IDENTIFICATION</scope>
</reference>
<evidence type="ECO:0000256" key="1">
    <source>
        <dbReference type="ARBA" id="ARBA00005655"/>
    </source>
</evidence>
<dbReference type="eggNOG" id="KOG0796">
    <property type="taxonomic scope" value="Eukaryota"/>
</dbReference>
<accession>T1G508</accession>
<dbReference type="KEGG" id="hro:HELRODRAFT_83132"/>
<dbReference type="AlphaFoldDB" id="T1G508"/>
<dbReference type="OMA" id="CPYDLFQ"/>
<protein>
    <recommendedName>
        <fullName evidence="6">LUC7-like (S. cerevisiae)</fullName>
    </recommendedName>
</protein>
<dbReference type="EMBL" id="AMQM01005470">
    <property type="status" value="NOT_ANNOTATED_CDS"/>
    <property type="molecule type" value="Genomic_DNA"/>
</dbReference>
<dbReference type="EnsemblMetazoa" id="HelroT83132">
    <property type="protein sequence ID" value="HelroP83132"/>
    <property type="gene ID" value="HelroG83132"/>
</dbReference>
<comment type="similarity">
    <text evidence="1">Belongs to the Luc7 family.</text>
</comment>
<dbReference type="GO" id="GO:0071004">
    <property type="term" value="C:U2-type prespliceosome"/>
    <property type="evidence" value="ECO:0000318"/>
    <property type="project" value="GO_Central"/>
</dbReference>
<name>T1G508_HELRO</name>
<organism evidence="4 5">
    <name type="scientific">Helobdella robusta</name>
    <name type="common">Californian leech</name>
    <dbReference type="NCBI Taxonomy" id="6412"/>
    <lineage>
        <taxon>Eukaryota</taxon>
        <taxon>Metazoa</taxon>
        <taxon>Spiralia</taxon>
        <taxon>Lophotrochozoa</taxon>
        <taxon>Annelida</taxon>
        <taxon>Clitellata</taxon>
        <taxon>Hirudinea</taxon>
        <taxon>Rhynchobdellida</taxon>
        <taxon>Glossiphoniidae</taxon>
        <taxon>Helobdella</taxon>
    </lineage>
</organism>
<dbReference type="GO" id="GO:0003729">
    <property type="term" value="F:mRNA binding"/>
    <property type="evidence" value="ECO:0000318"/>
    <property type="project" value="GO_Central"/>
</dbReference>
<dbReference type="Proteomes" id="UP000015101">
    <property type="component" value="Unassembled WGS sequence"/>
</dbReference>
<proteinExistence type="inferred from homology"/>
<reference evidence="5" key="1">
    <citation type="submission" date="2012-12" db="EMBL/GenBank/DDBJ databases">
        <authorList>
            <person name="Hellsten U."/>
            <person name="Grimwood J."/>
            <person name="Chapman J.A."/>
            <person name="Shapiro H."/>
            <person name="Aerts A."/>
            <person name="Otillar R.P."/>
            <person name="Terry A.Y."/>
            <person name="Boore J.L."/>
            <person name="Simakov O."/>
            <person name="Marletaz F."/>
            <person name="Cho S.-J."/>
            <person name="Edsinger-Gonzales E."/>
            <person name="Havlak P."/>
            <person name="Kuo D.-H."/>
            <person name="Larsson T."/>
            <person name="Lv J."/>
            <person name="Arendt D."/>
            <person name="Savage R."/>
            <person name="Osoegawa K."/>
            <person name="de Jong P."/>
            <person name="Lindberg D.R."/>
            <person name="Seaver E.C."/>
            <person name="Weisblat D.A."/>
            <person name="Putnam N.H."/>
            <person name="Grigoriev I.V."/>
            <person name="Rokhsar D.S."/>
        </authorList>
    </citation>
    <scope>NUCLEOTIDE SEQUENCE</scope>
</reference>
<dbReference type="InParanoid" id="T1G508"/>
<keyword evidence="2" id="KW-0175">Coiled coil</keyword>
<dbReference type="PANTHER" id="PTHR12375">
    <property type="entry name" value="RNA-BINDING PROTEIN LUC7-RELATED"/>
    <property type="match status" value="1"/>
</dbReference>